<dbReference type="GO" id="GO:0005198">
    <property type="term" value="F:structural molecule activity"/>
    <property type="evidence" value="ECO:0007669"/>
    <property type="project" value="InterPro"/>
</dbReference>
<dbReference type="NCBIfam" id="TIGR02241">
    <property type="entry name" value="conserved hypothetical phage tail region protein"/>
    <property type="match status" value="1"/>
</dbReference>
<dbReference type="InterPro" id="IPR011747">
    <property type="entry name" value="CHP02241"/>
</dbReference>
<dbReference type="InterPro" id="IPR010667">
    <property type="entry name" value="Phage_T4_Gp19"/>
</dbReference>
<dbReference type="PANTHER" id="PTHR38009:SF1">
    <property type="entry name" value="CONSERVED HYPOTHETICAL PHAGE TAIL PROTEIN"/>
    <property type="match status" value="1"/>
</dbReference>
<accession>A0A1H8FIU3</accession>
<evidence type="ECO:0000313" key="2">
    <source>
        <dbReference type="Proteomes" id="UP000199054"/>
    </source>
</evidence>
<dbReference type="AlphaFoldDB" id="A0A1H8FIU3"/>
<organism evidence="1 2">
    <name type="scientific">Paracoccus alcaliphilus</name>
    <dbReference type="NCBI Taxonomy" id="34002"/>
    <lineage>
        <taxon>Bacteria</taxon>
        <taxon>Pseudomonadati</taxon>
        <taxon>Pseudomonadota</taxon>
        <taxon>Alphaproteobacteria</taxon>
        <taxon>Rhodobacterales</taxon>
        <taxon>Paracoccaceae</taxon>
        <taxon>Paracoccus</taxon>
    </lineage>
</organism>
<dbReference type="Pfam" id="PF06841">
    <property type="entry name" value="Phage_T4_gp19"/>
    <property type="match status" value="1"/>
</dbReference>
<protein>
    <submittedName>
        <fullName evidence="1">Conserved hypothetical phage tail region protein</fullName>
    </submittedName>
</protein>
<dbReference type="STRING" id="34002.SAMN04489859_100474"/>
<dbReference type="PANTHER" id="PTHR38009">
    <property type="entry name" value="CONSERVED HYPOTHETICAL PHAGE TAIL PROTEIN"/>
    <property type="match status" value="1"/>
</dbReference>
<evidence type="ECO:0000313" key="1">
    <source>
        <dbReference type="EMBL" id="SEN31566.1"/>
    </source>
</evidence>
<keyword evidence="2" id="KW-1185">Reference proteome</keyword>
<name>A0A1H8FIU3_9RHOB</name>
<proteinExistence type="predicted"/>
<sequence length="166" mass="18752">MPMFNVNAHRIDPYKNFRFRVTWDGRVVAALSKMSAIKKATEAIEWRAAADAGIVRKMPGRTKFEPVTFESGLTHDRQFLEWANQVNDPQGEAANSLVNYRKAVRVEVLNMQGTPVMAFNLFRAWASEFQALPEMDANANAVAIQSLKIEYENFVLDEAVTEPAET</sequence>
<dbReference type="RefSeq" id="WP_090610667.1">
    <property type="nucleotide sequence ID" value="NZ_CP067124.1"/>
</dbReference>
<reference evidence="1 2" key="1">
    <citation type="submission" date="2016-10" db="EMBL/GenBank/DDBJ databases">
        <authorList>
            <person name="de Groot N.N."/>
        </authorList>
    </citation>
    <scope>NUCLEOTIDE SEQUENCE [LARGE SCALE GENOMIC DNA]</scope>
    <source>
        <strain evidence="1 2">DSM 8512</strain>
    </source>
</reference>
<dbReference type="OrthoDB" id="9790161at2"/>
<dbReference type="Proteomes" id="UP000199054">
    <property type="component" value="Unassembled WGS sequence"/>
</dbReference>
<dbReference type="EMBL" id="FODE01000004">
    <property type="protein sequence ID" value="SEN31566.1"/>
    <property type="molecule type" value="Genomic_DNA"/>
</dbReference>
<gene>
    <name evidence="1" type="ORF">SAMN04489859_100474</name>
</gene>